<evidence type="ECO:0000313" key="4">
    <source>
        <dbReference type="Proteomes" id="UP000266385"/>
    </source>
</evidence>
<organism evidence="3 4">
    <name type="scientific">Henriciella mobilis</name>
    <dbReference type="NCBI Taxonomy" id="2305467"/>
    <lineage>
        <taxon>Bacteria</taxon>
        <taxon>Pseudomonadati</taxon>
        <taxon>Pseudomonadota</taxon>
        <taxon>Alphaproteobacteria</taxon>
        <taxon>Hyphomonadales</taxon>
        <taxon>Hyphomonadaceae</taxon>
        <taxon>Henriciella</taxon>
    </lineage>
</organism>
<keyword evidence="1" id="KW-0175">Coiled coil</keyword>
<feature type="region of interest" description="Disordered" evidence="2">
    <location>
        <begin position="1"/>
        <end position="36"/>
    </location>
</feature>
<keyword evidence="4" id="KW-1185">Reference proteome</keyword>
<feature type="coiled-coil region" evidence="1">
    <location>
        <begin position="46"/>
        <end position="73"/>
    </location>
</feature>
<feature type="coiled-coil region" evidence="1">
    <location>
        <begin position="109"/>
        <end position="136"/>
    </location>
</feature>
<dbReference type="AlphaFoldDB" id="A0A399RF49"/>
<evidence type="ECO:0000256" key="1">
    <source>
        <dbReference type="SAM" id="Coils"/>
    </source>
</evidence>
<evidence type="ECO:0000256" key="2">
    <source>
        <dbReference type="SAM" id="MobiDB-lite"/>
    </source>
</evidence>
<accession>A0A399RF49</accession>
<comment type="caution">
    <text evidence="3">The sequence shown here is derived from an EMBL/GenBank/DDBJ whole genome shotgun (WGS) entry which is preliminary data.</text>
</comment>
<dbReference type="Proteomes" id="UP000266385">
    <property type="component" value="Unassembled WGS sequence"/>
</dbReference>
<evidence type="ECO:0000313" key="3">
    <source>
        <dbReference type="EMBL" id="RIJ28442.1"/>
    </source>
</evidence>
<feature type="compositionally biased region" description="Low complexity" evidence="2">
    <location>
        <begin position="1"/>
        <end position="20"/>
    </location>
</feature>
<sequence length="332" mass="36933">MGLKSASINGASGSGATASSRIAEQQERETARRKASNDTIMFLQMLEDLAEQIKALEDQIDRYDEQIGATDSLIEILASGGEIDPNDPEHQRLLRLAGIPEEDWGTVTLDDLRKHREELQEQRDKAKDQLDKKVAEGAAYEQAESNWQQGQPVSASTLTTPKAVEEYANRNPDVDLEDLSRRDLLEIRKINLVSEYIARSEHTERDVEWFKAAYAELSLTSDQGVLFENAVDMLVSELADNSREMLLKEDSLDPVLVKYLVEDKIAQLEAKFDLSSPDHLMLAEFAVGDLSEQAQKAILQSSSASAELKAIAEQNVEMGSDVATDRIDNQPI</sequence>
<proteinExistence type="predicted"/>
<protein>
    <submittedName>
        <fullName evidence="3">Uncharacterized protein</fullName>
    </submittedName>
</protein>
<gene>
    <name evidence="3" type="ORF">D1223_13740</name>
</gene>
<name>A0A399RF49_9PROT</name>
<reference evidence="3 4" key="1">
    <citation type="submission" date="2018-08" db="EMBL/GenBank/DDBJ databases">
        <title>Henriciella mobilis sp. nov., isolated from seawater.</title>
        <authorList>
            <person name="Cheng H."/>
            <person name="Wu Y.-H."/>
            <person name="Xu X.-W."/>
            <person name="Guo L.-L."/>
        </authorList>
    </citation>
    <scope>NUCLEOTIDE SEQUENCE [LARGE SCALE GENOMIC DNA]</scope>
    <source>
        <strain evidence="3 4">JN25</strain>
    </source>
</reference>
<dbReference type="EMBL" id="QWFX01000013">
    <property type="protein sequence ID" value="RIJ28442.1"/>
    <property type="molecule type" value="Genomic_DNA"/>
</dbReference>
<feature type="compositionally biased region" description="Basic and acidic residues" evidence="2">
    <location>
        <begin position="24"/>
        <end position="36"/>
    </location>
</feature>